<evidence type="ECO:0000313" key="2">
    <source>
        <dbReference type="Proteomes" id="UP000005723"/>
    </source>
</evidence>
<evidence type="ECO:0000313" key="1">
    <source>
        <dbReference type="EMBL" id="EFE96441.1"/>
    </source>
</evidence>
<reference evidence="1 2" key="1">
    <citation type="submission" date="2010-01" db="EMBL/GenBank/DDBJ databases">
        <authorList>
            <person name="Muzny D."/>
            <person name="Qin X."/>
            <person name="Deng J."/>
            <person name="Jiang H."/>
            <person name="Liu Y."/>
            <person name="Qu J."/>
            <person name="Song X.-Z."/>
            <person name="Zhang L."/>
            <person name="Thornton R."/>
            <person name="Coyle M."/>
            <person name="Francisco L."/>
            <person name="Jackson L."/>
            <person name="Javaid M."/>
            <person name="Korchina V."/>
            <person name="Kovar C."/>
            <person name="Mata R."/>
            <person name="Mathew T."/>
            <person name="Ngo R."/>
            <person name="Nguyen L."/>
            <person name="Nguyen N."/>
            <person name="Okwuonu G."/>
            <person name="Ongeri F."/>
            <person name="Pham C."/>
            <person name="Simmons D."/>
            <person name="Wilczek-Boney K."/>
            <person name="Hale W."/>
            <person name="Jakkamsetti A."/>
            <person name="Pham P."/>
            <person name="Ruth R."/>
            <person name="San Lucas F."/>
            <person name="Warren J."/>
            <person name="Zhang J."/>
            <person name="Zhao Z."/>
            <person name="Zhou C."/>
            <person name="Zhu D."/>
            <person name="Lee S."/>
            <person name="Bess C."/>
            <person name="Blankenburg K."/>
            <person name="Forbes L."/>
            <person name="Fu Q."/>
            <person name="Gubbala S."/>
            <person name="Hirani K."/>
            <person name="Jayaseelan J.C."/>
            <person name="Lara F."/>
            <person name="Munidasa M."/>
            <person name="Palculict T."/>
            <person name="Patil S."/>
            <person name="Pu L.-L."/>
            <person name="Saada N."/>
            <person name="Tang L."/>
            <person name="Weissenberger G."/>
            <person name="Zhu Y."/>
            <person name="Hemphill L."/>
            <person name="Shang Y."/>
            <person name="Youmans B."/>
            <person name="Ayvaz T."/>
            <person name="Ross M."/>
            <person name="Santibanez J."/>
            <person name="Aqrawi P."/>
            <person name="Gross S."/>
            <person name="Joshi V."/>
            <person name="Fowler G."/>
            <person name="Nazareth L."/>
            <person name="Reid J."/>
            <person name="Worley K."/>
            <person name="Petrosino J."/>
            <person name="Highlander S."/>
            <person name="Gibbs R."/>
        </authorList>
    </citation>
    <scope>NUCLEOTIDE SEQUENCE [LARGE SCALE GENOMIC DNA]</scope>
    <source>
        <strain evidence="1 2">DSM 4582</strain>
    </source>
</reference>
<comment type="caution">
    <text evidence="1">The sequence shown here is derived from an EMBL/GenBank/DDBJ whole genome shotgun (WGS) entry which is preliminary data.</text>
</comment>
<dbReference type="AlphaFoldDB" id="D4E196"/>
<proteinExistence type="predicted"/>
<accession>D4E196</accession>
<dbReference type="EMBL" id="ADBY01000032">
    <property type="protein sequence ID" value="EFE96441.1"/>
    <property type="molecule type" value="Genomic_DNA"/>
</dbReference>
<dbReference type="HOGENOM" id="CLU_3276546_0_0_6"/>
<gene>
    <name evidence="1" type="ORF">HMPREF0758_1870</name>
</gene>
<organism evidence="1 2">
    <name type="scientific">Serratia odorifera DSM 4582</name>
    <dbReference type="NCBI Taxonomy" id="667129"/>
    <lineage>
        <taxon>Bacteria</taxon>
        <taxon>Pseudomonadati</taxon>
        <taxon>Pseudomonadota</taxon>
        <taxon>Gammaproteobacteria</taxon>
        <taxon>Enterobacterales</taxon>
        <taxon>Yersiniaceae</taxon>
        <taxon>Serratia</taxon>
    </lineage>
</organism>
<sequence>MSYPVIATFTRAAAHSKTLFAGGKSASGFHSDKVNGYSGYY</sequence>
<dbReference type="Proteomes" id="UP000005723">
    <property type="component" value="Unassembled WGS sequence"/>
</dbReference>
<dbReference type="STRING" id="667129.HMPREF0758_1870"/>
<keyword evidence="2" id="KW-1185">Reference proteome</keyword>
<name>D4E196_SEROD</name>
<protein>
    <submittedName>
        <fullName evidence="1">Uncharacterized protein</fullName>
    </submittedName>
</protein>